<organism evidence="2 3">
    <name type="scientific">Rhipicephalus sanguineus</name>
    <name type="common">Brown dog tick</name>
    <name type="synonym">Ixodes sanguineus</name>
    <dbReference type="NCBI Taxonomy" id="34632"/>
    <lineage>
        <taxon>Eukaryota</taxon>
        <taxon>Metazoa</taxon>
        <taxon>Ecdysozoa</taxon>
        <taxon>Arthropoda</taxon>
        <taxon>Chelicerata</taxon>
        <taxon>Arachnida</taxon>
        <taxon>Acari</taxon>
        <taxon>Parasitiformes</taxon>
        <taxon>Ixodida</taxon>
        <taxon>Ixodoidea</taxon>
        <taxon>Ixodidae</taxon>
        <taxon>Rhipicephalinae</taxon>
        <taxon>Rhipicephalus</taxon>
        <taxon>Rhipicephalus</taxon>
    </lineage>
</organism>
<dbReference type="VEuPathDB" id="VectorBase:RSAN_057785"/>
<evidence type="ECO:0000256" key="1">
    <source>
        <dbReference type="SAM" id="MobiDB-lite"/>
    </source>
</evidence>
<comment type="caution">
    <text evidence="2">The sequence shown here is derived from an EMBL/GenBank/DDBJ whole genome shotgun (WGS) entry which is preliminary data.</text>
</comment>
<evidence type="ECO:0008006" key="4">
    <source>
        <dbReference type="Google" id="ProtNLM"/>
    </source>
</evidence>
<dbReference type="Proteomes" id="UP000821837">
    <property type="component" value="Unassembled WGS sequence"/>
</dbReference>
<feature type="region of interest" description="Disordered" evidence="1">
    <location>
        <begin position="72"/>
        <end position="192"/>
    </location>
</feature>
<dbReference type="VEuPathDB" id="VectorBase:RSAN_029706"/>
<reference evidence="2" key="2">
    <citation type="submission" date="2021-09" db="EMBL/GenBank/DDBJ databases">
        <authorList>
            <person name="Jia N."/>
            <person name="Wang J."/>
            <person name="Shi W."/>
            <person name="Du L."/>
            <person name="Sun Y."/>
            <person name="Zhan W."/>
            <person name="Jiang J."/>
            <person name="Wang Q."/>
            <person name="Zhang B."/>
            <person name="Ji P."/>
            <person name="Sakyi L.B."/>
            <person name="Cui X."/>
            <person name="Yuan T."/>
            <person name="Jiang B."/>
            <person name="Yang W."/>
            <person name="Lam T.T.-Y."/>
            <person name="Chang Q."/>
            <person name="Ding S."/>
            <person name="Wang X."/>
            <person name="Zhu J."/>
            <person name="Ruan X."/>
            <person name="Zhao L."/>
            <person name="Wei J."/>
            <person name="Que T."/>
            <person name="Du C."/>
            <person name="Cheng J."/>
            <person name="Dai P."/>
            <person name="Han X."/>
            <person name="Huang E."/>
            <person name="Gao Y."/>
            <person name="Liu J."/>
            <person name="Shao H."/>
            <person name="Ye R."/>
            <person name="Li L."/>
            <person name="Wei W."/>
            <person name="Wang X."/>
            <person name="Wang C."/>
            <person name="Huo Q."/>
            <person name="Li W."/>
            <person name="Guo W."/>
            <person name="Chen H."/>
            <person name="Chen S."/>
            <person name="Zhou L."/>
            <person name="Zhou L."/>
            <person name="Ni X."/>
            <person name="Tian J."/>
            <person name="Zhou Y."/>
            <person name="Sheng Y."/>
            <person name="Liu T."/>
            <person name="Pan Y."/>
            <person name="Xia L."/>
            <person name="Li J."/>
            <person name="Zhao F."/>
            <person name="Cao W."/>
        </authorList>
    </citation>
    <scope>NUCLEOTIDE SEQUENCE</scope>
    <source>
        <strain evidence="2">Rsan-2018</strain>
        <tissue evidence="2">Larvae</tissue>
    </source>
</reference>
<dbReference type="SUPFAM" id="SSF56219">
    <property type="entry name" value="DNase I-like"/>
    <property type="match status" value="1"/>
</dbReference>
<proteinExistence type="predicted"/>
<evidence type="ECO:0000313" key="3">
    <source>
        <dbReference type="Proteomes" id="UP000821837"/>
    </source>
</evidence>
<evidence type="ECO:0000313" key="2">
    <source>
        <dbReference type="EMBL" id="KAH7969181.1"/>
    </source>
</evidence>
<dbReference type="Gene3D" id="3.60.10.10">
    <property type="entry name" value="Endonuclease/exonuclease/phosphatase"/>
    <property type="match status" value="1"/>
</dbReference>
<feature type="region of interest" description="Disordered" evidence="1">
    <location>
        <begin position="225"/>
        <end position="331"/>
    </location>
</feature>
<accession>A0A9D4T279</accession>
<dbReference type="PANTHER" id="PTHR19446">
    <property type="entry name" value="REVERSE TRANSCRIPTASES"/>
    <property type="match status" value="1"/>
</dbReference>
<name>A0A9D4T279_RHISA</name>
<gene>
    <name evidence="2" type="ORF">HPB52_015561</name>
</gene>
<sequence>MRRVCARCSEPGHMATACSAAYCKRCGVFGHDTEGCTEECKRCGGRHGTRECFRKRSYVAAARGFPIDVGAPSVEAKVTPPTPTNAPDHWEHEEPRERGDARGASTSPAPMAVPPDVVDETSNTSSEVDQGESSGLESGSPESSSDSAEQEVPGTVQSPVTDEPAFPGLDAENFPPLLSEPTSPPNPDELPIVSCGRYVLTDANTGRQTRDPPLRINHQAQLHPPLLPLTPLHCSPGPSPLKGEDGPAGAEPSHPSSLDNKHRRPKMHGLSSDSDAPPTAKSQKLDTPPSGKGHTPPSTRPCRSSSSPHGTSAAFETEPNSETSSRLPRCRETNFRTPLDVSRFRREFQVDAFFSLTTARASGVGVIFVTGRFRQKAFCTFGANGRMLMLDIYVNRKRFRFVNVYAPVTRTNTNNFFQNLHQTLSEPIPHVLLGDFSCVIDSQRDVRGPGRGRSTYQAKELVKVLRHLCLTDVWLHVHGDLFVPTRSSQISASRIDRTYLPDFLLSSVAACEVLSPSADLAGRSDHLPLATTLSGFPGPRSDGQGWHDDSIKRIRERLQESVANAPDMTPLSWERLKEEWRRILQEEGRARKRRITAKMNEILRRIRIVKGAESFTACTRSYVNSLEVEYARLLQRCALRPPKKRDKPANPIVADPNEANRNGSVRITRVKRPDGSSATDPDGISLVFRDYFAALFRDTDHGRGTDEKRLIEEVCRNLVRLEGEETASLGGEATAEEVSIAITSMPPYSAPGTDGLTANFYATFLDVLEGTLLAMVNMVVTRQGKPKSFGEGRIVLLLKEGAPQEEPSAWRPITLLNVDYKIVASLPNNRLKFRLPSILPCAVPGRSMFANLTVSGAELNMTKSNALPFGAFPRGALGNLEVVDAVKVLGIYFCCGGVAETTWQRALERAQAAITRLSLENLTLREKALAAKTTVCAFAYYASRIAVMPTKTATQLSKMIGFFLWEGKPAPVRRTLLQLPESEGGLGLSHVLTTSKVFALKTARALYHAGDYVERGLMRYWCSTNAAFLNADRPLAPLAESPSSFYKSAADTMRMLEKGSRLRR</sequence>
<dbReference type="AlphaFoldDB" id="A0A9D4T279"/>
<dbReference type="EMBL" id="JABSTV010001248">
    <property type="protein sequence ID" value="KAH7969181.1"/>
    <property type="molecule type" value="Genomic_DNA"/>
</dbReference>
<feature type="compositionally biased region" description="Low complexity" evidence="1">
    <location>
        <begin position="295"/>
        <end position="308"/>
    </location>
</feature>
<feature type="region of interest" description="Disordered" evidence="1">
    <location>
        <begin position="641"/>
        <end position="681"/>
    </location>
</feature>
<keyword evidence="3" id="KW-1185">Reference proteome</keyword>
<reference evidence="2" key="1">
    <citation type="journal article" date="2020" name="Cell">
        <title>Large-Scale Comparative Analyses of Tick Genomes Elucidate Their Genetic Diversity and Vector Capacities.</title>
        <authorList>
            <consortium name="Tick Genome and Microbiome Consortium (TIGMIC)"/>
            <person name="Jia N."/>
            <person name="Wang J."/>
            <person name="Shi W."/>
            <person name="Du L."/>
            <person name="Sun Y."/>
            <person name="Zhan W."/>
            <person name="Jiang J.F."/>
            <person name="Wang Q."/>
            <person name="Zhang B."/>
            <person name="Ji P."/>
            <person name="Bell-Sakyi L."/>
            <person name="Cui X.M."/>
            <person name="Yuan T.T."/>
            <person name="Jiang B.G."/>
            <person name="Yang W.F."/>
            <person name="Lam T.T."/>
            <person name="Chang Q.C."/>
            <person name="Ding S.J."/>
            <person name="Wang X.J."/>
            <person name="Zhu J.G."/>
            <person name="Ruan X.D."/>
            <person name="Zhao L."/>
            <person name="Wei J.T."/>
            <person name="Ye R.Z."/>
            <person name="Que T.C."/>
            <person name="Du C.H."/>
            <person name="Zhou Y.H."/>
            <person name="Cheng J.X."/>
            <person name="Dai P.F."/>
            <person name="Guo W.B."/>
            <person name="Han X.H."/>
            <person name="Huang E.J."/>
            <person name="Li L.F."/>
            <person name="Wei W."/>
            <person name="Gao Y.C."/>
            <person name="Liu J.Z."/>
            <person name="Shao H.Z."/>
            <person name="Wang X."/>
            <person name="Wang C.C."/>
            <person name="Yang T.C."/>
            <person name="Huo Q.B."/>
            <person name="Li W."/>
            <person name="Chen H.Y."/>
            <person name="Chen S.E."/>
            <person name="Zhou L.G."/>
            <person name="Ni X.B."/>
            <person name="Tian J.H."/>
            <person name="Sheng Y."/>
            <person name="Liu T."/>
            <person name="Pan Y.S."/>
            <person name="Xia L.Y."/>
            <person name="Li J."/>
            <person name="Zhao F."/>
            <person name="Cao W.C."/>
        </authorList>
    </citation>
    <scope>NUCLEOTIDE SEQUENCE</scope>
    <source>
        <strain evidence="2">Rsan-2018</strain>
    </source>
</reference>
<protein>
    <recommendedName>
        <fullName evidence="4">CCHC-type domain-containing protein</fullName>
    </recommendedName>
</protein>
<feature type="compositionally biased region" description="Low complexity" evidence="1">
    <location>
        <begin position="131"/>
        <end position="151"/>
    </location>
</feature>
<dbReference type="VEuPathDB" id="VectorBase:RSAN_030112"/>
<dbReference type="InterPro" id="IPR036691">
    <property type="entry name" value="Endo/exonu/phosph_ase_sf"/>
</dbReference>
<feature type="compositionally biased region" description="Basic and acidic residues" evidence="1">
    <location>
        <begin position="88"/>
        <end position="101"/>
    </location>
</feature>